<dbReference type="OrthoDB" id="2439111at2759"/>
<evidence type="ECO:0000313" key="2">
    <source>
        <dbReference type="EMBL" id="CAI2196194.1"/>
    </source>
</evidence>
<feature type="non-terminal residue" evidence="2">
    <location>
        <position position="97"/>
    </location>
</feature>
<dbReference type="Proteomes" id="UP001153678">
    <property type="component" value="Unassembled WGS sequence"/>
</dbReference>
<reference evidence="2" key="1">
    <citation type="submission" date="2022-08" db="EMBL/GenBank/DDBJ databases">
        <authorList>
            <person name="Kallberg Y."/>
            <person name="Tangrot J."/>
            <person name="Rosling A."/>
        </authorList>
    </citation>
    <scope>NUCLEOTIDE SEQUENCE</scope>
    <source>
        <strain evidence="2">Wild A</strain>
    </source>
</reference>
<feature type="compositionally biased region" description="Polar residues" evidence="1">
    <location>
        <begin position="1"/>
        <end position="19"/>
    </location>
</feature>
<organism evidence="2 3">
    <name type="scientific">Funneliformis geosporum</name>
    <dbReference type="NCBI Taxonomy" id="1117311"/>
    <lineage>
        <taxon>Eukaryota</taxon>
        <taxon>Fungi</taxon>
        <taxon>Fungi incertae sedis</taxon>
        <taxon>Mucoromycota</taxon>
        <taxon>Glomeromycotina</taxon>
        <taxon>Glomeromycetes</taxon>
        <taxon>Glomerales</taxon>
        <taxon>Glomeraceae</taxon>
        <taxon>Funneliformis</taxon>
    </lineage>
</organism>
<name>A0A9W4T8A9_9GLOM</name>
<dbReference type="AlphaFoldDB" id="A0A9W4T8A9"/>
<protein>
    <submittedName>
        <fullName evidence="2">3746_t:CDS:1</fullName>
    </submittedName>
</protein>
<evidence type="ECO:0000256" key="1">
    <source>
        <dbReference type="SAM" id="MobiDB-lite"/>
    </source>
</evidence>
<gene>
    <name evidence="2" type="ORF">FWILDA_LOCUS17456</name>
</gene>
<dbReference type="EMBL" id="CAMKVN010013805">
    <property type="protein sequence ID" value="CAI2196194.1"/>
    <property type="molecule type" value="Genomic_DNA"/>
</dbReference>
<comment type="caution">
    <text evidence="2">The sequence shown here is derived from an EMBL/GenBank/DDBJ whole genome shotgun (WGS) entry which is preliminary data.</text>
</comment>
<feature type="region of interest" description="Disordered" evidence="1">
    <location>
        <begin position="1"/>
        <end position="25"/>
    </location>
</feature>
<evidence type="ECO:0000313" key="3">
    <source>
        <dbReference type="Proteomes" id="UP001153678"/>
    </source>
</evidence>
<sequence length="97" mass="10901">MSNESSQFAELSEQPQTPISIKHPGGRPLSAVWENFEKQALSSAGHFSAKCKFCLKFLPQGRPNKLQVHLAKNCNKCPDDIRLKYTNIIIEDENDVS</sequence>
<proteinExistence type="predicted"/>
<keyword evidence="3" id="KW-1185">Reference proteome</keyword>
<accession>A0A9W4T8A9</accession>